<dbReference type="SUPFAM" id="SSF141066">
    <property type="entry name" value="ICP-like"/>
    <property type="match status" value="1"/>
</dbReference>
<reference evidence="4" key="1">
    <citation type="submission" date="2019-05" db="EMBL/GenBank/DDBJ databases">
        <title>Methanoculleus sp. FWC-SCC1, a methanogenic archaeon isolated from deep marine cold seep.</title>
        <authorList>
            <person name="Chen Y.-W."/>
            <person name="Chen S.-C."/>
            <person name="Teng N.-H."/>
            <person name="Lai M.-C."/>
        </authorList>
    </citation>
    <scope>NUCLEOTIDE SEQUENCE</scope>
    <source>
        <strain evidence="4">FWC-SCC1</strain>
    </source>
</reference>
<evidence type="ECO:0000313" key="5">
    <source>
        <dbReference type="Proteomes" id="UP001168338"/>
    </source>
</evidence>
<sequence>MTQMKRIYGTMAALFLVGCLLGAGCTGQETGVNETPTATTATATTIPVEEPVFTMDDNGTTVTVARGSEFAIRLDENPTTGYEWNATYSDNLSLVNDTFVPPETQLVGAGGVRVWQFEAAETGTAEFMAVYKRPWEEATGNETTFEMTLIIE</sequence>
<organism evidence="4 5">
    <name type="scientific">Methanoculleus frigidifontis</name>
    <dbReference type="NCBI Taxonomy" id="2584085"/>
    <lineage>
        <taxon>Archaea</taxon>
        <taxon>Methanobacteriati</taxon>
        <taxon>Methanobacteriota</taxon>
        <taxon>Stenosarchaea group</taxon>
        <taxon>Methanomicrobia</taxon>
        <taxon>Methanomicrobiales</taxon>
        <taxon>Methanomicrobiaceae</taxon>
        <taxon>Methanoculleus</taxon>
    </lineage>
</organism>
<evidence type="ECO:0000256" key="2">
    <source>
        <dbReference type="ARBA" id="ARBA00022704"/>
    </source>
</evidence>
<evidence type="ECO:0000313" key="4">
    <source>
        <dbReference type="EMBL" id="MDN7025003.1"/>
    </source>
</evidence>
<evidence type="ECO:0000256" key="1">
    <source>
        <dbReference type="ARBA" id="ARBA00022690"/>
    </source>
</evidence>
<dbReference type="Pfam" id="PF09394">
    <property type="entry name" value="Inhibitor_I42"/>
    <property type="match status" value="1"/>
</dbReference>
<dbReference type="PROSITE" id="PS51257">
    <property type="entry name" value="PROKAR_LIPOPROTEIN"/>
    <property type="match status" value="1"/>
</dbReference>
<dbReference type="InterPro" id="IPR036331">
    <property type="entry name" value="Chagasin-like_sf"/>
</dbReference>
<evidence type="ECO:0000259" key="3">
    <source>
        <dbReference type="Pfam" id="PF09394"/>
    </source>
</evidence>
<dbReference type="Proteomes" id="UP001168338">
    <property type="component" value="Unassembled WGS sequence"/>
</dbReference>
<name>A0ABT8MAN8_9EURY</name>
<dbReference type="PANTHER" id="PTHR36530:SF1">
    <property type="entry name" value="AMOEBIASIN-1"/>
    <property type="match status" value="1"/>
</dbReference>
<accession>A0ABT8MAN8</accession>
<keyword evidence="1" id="KW-0646">Protease inhibitor</keyword>
<dbReference type="EMBL" id="VCYH01000005">
    <property type="protein sequence ID" value="MDN7025003.1"/>
    <property type="molecule type" value="Genomic_DNA"/>
</dbReference>
<protein>
    <recommendedName>
        <fullName evidence="3">Proteinase inhibitor I42 chagasin domain-containing protein</fullName>
    </recommendedName>
</protein>
<keyword evidence="5" id="KW-1185">Reference proteome</keyword>
<dbReference type="RefSeq" id="WP_301664134.1">
    <property type="nucleotide sequence ID" value="NZ_VCYH01000005.1"/>
</dbReference>
<comment type="caution">
    <text evidence="4">The sequence shown here is derived from an EMBL/GenBank/DDBJ whole genome shotgun (WGS) entry which is preliminary data.</text>
</comment>
<dbReference type="InterPro" id="IPR018990">
    <property type="entry name" value="Prot_inh_I42_chagasin"/>
</dbReference>
<proteinExistence type="predicted"/>
<dbReference type="PANTHER" id="PTHR36530">
    <property type="entry name" value="INHIBITOR OF CYSTEINE PEPTIDASE"/>
    <property type="match status" value="1"/>
</dbReference>
<keyword evidence="2" id="KW-0789">Thiol protease inhibitor</keyword>
<feature type="domain" description="Proteinase inhibitor I42 chagasin" evidence="3">
    <location>
        <begin position="64"/>
        <end position="148"/>
    </location>
</feature>
<gene>
    <name evidence="4" type="ORF">FGU65_08905</name>
</gene>
<dbReference type="InterPro" id="IPR052781">
    <property type="entry name" value="Cys_protease_inhibitor_I42"/>
</dbReference>
<dbReference type="Gene3D" id="2.60.40.2020">
    <property type="match status" value="1"/>
</dbReference>